<evidence type="ECO:0000313" key="2">
    <source>
        <dbReference type="EMBL" id="EGF25915.1"/>
    </source>
</evidence>
<organism evidence="2 3">
    <name type="scientific">Rhodopirellula baltica WH47</name>
    <dbReference type="NCBI Taxonomy" id="991778"/>
    <lineage>
        <taxon>Bacteria</taxon>
        <taxon>Pseudomonadati</taxon>
        <taxon>Planctomycetota</taxon>
        <taxon>Planctomycetia</taxon>
        <taxon>Pirellulales</taxon>
        <taxon>Pirellulaceae</taxon>
        <taxon>Rhodopirellula</taxon>
    </lineage>
</organism>
<dbReference type="EMBL" id="AFAR01000204">
    <property type="protein sequence ID" value="EGF25915.1"/>
    <property type="molecule type" value="Genomic_DNA"/>
</dbReference>
<proteinExistence type="predicted"/>
<dbReference type="Proteomes" id="UP000006222">
    <property type="component" value="Unassembled WGS sequence"/>
</dbReference>
<sequence length="57" mass="6279">MQSPHSRNQAEVIETTRTTRCRKQSVAPVMSLARSDKTEASGVTGTRVTIGHRRKVA</sequence>
<evidence type="ECO:0000256" key="1">
    <source>
        <dbReference type="SAM" id="MobiDB-lite"/>
    </source>
</evidence>
<feature type="region of interest" description="Disordered" evidence="1">
    <location>
        <begin position="22"/>
        <end position="57"/>
    </location>
</feature>
<dbReference type="AlphaFoldDB" id="F2AWQ5"/>
<gene>
    <name evidence="2" type="ORF">RBWH47_05962</name>
</gene>
<protein>
    <submittedName>
        <fullName evidence="2">Uncharacterized protein</fullName>
    </submittedName>
</protein>
<accession>F2AWQ5</accession>
<comment type="caution">
    <text evidence="2">The sequence shown here is derived from an EMBL/GenBank/DDBJ whole genome shotgun (WGS) entry which is preliminary data.</text>
</comment>
<name>F2AWQ5_RHOBT</name>
<dbReference type="PATRIC" id="fig|991778.3.peg.4404"/>
<evidence type="ECO:0000313" key="3">
    <source>
        <dbReference type="Proteomes" id="UP000006222"/>
    </source>
</evidence>
<reference evidence="2 3" key="1">
    <citation type="journal article" date="2013" name="Mar. Genomics">
        <title>Expression of sulfatases in Rhodopirellula baltica and the diversity of sulfatases in the genus Rhodopirellula.</title>
        <authorList>
            <person name="Wegner C.E."/>
            <person name="Richter-Heitmann T."/>
            <person name="Klindworth A."/>
            <person name="Klockow C."/>
            <person name="Richter M."/>
            <person name="Achstetter T."/>
            <person name="Glockner F.O."/>
            <person name="Harder J."/>
        </authorList>
    </citation>
    <scope>NUCLEOTIDE SEQUENCE [LARGE SCALE GENOMIC DNA]</scope>
    <source>
        <strain evidence="2 3">WH47</strain>
    </source>
</reference>